<comment type="similarity">
    <text evidence="1">Belongs to the FMO family.</text>
</comment>
<evidence type="ECO:0000256" key="4">
    <source>
        <dbReference type="ARBA" id="ARBA00022857"/>
    </source>
</evidence>
<dbReference type="Gene3D" id="3.50.50.60">
    <property type="entry name" value="FAD/NAD(P)-binding domain"/>
    <property type="match status" value="2"/>
</dbReference>
<gene>
    <name evidence="6" type="ORF">NLU13_2380</name>
</gene>
<evidence type="ECO:0000313" key="7">
    <source>
        <dbReference type="Proteomes" id="UP001175261"/>
    </source>
</evidence>
<evidence type="ECO:0000256" key="1">
    <source>
        <dbReference type="ARBA" id="ARBA00009183"/>
    </source>
</evidence>
<keyword evidence="2" id="KW-0285">Flavoprotein</keyword>
<dbReference type="SUPFAM" id="SSF51905">
    <property type="entry name" value="FAD/NAD(P)-binding domain"/>
    <property type="match status" value="2"/>
</dbReference>
<keyword evidence="4" id="KW-0521">NADP</keyword>
<dbReference type="Proteomes" id="UP001175261">
    <property type="component" value="Unassembled WGS sequence"/>
</dbReference>
<dbReference type="EMBL" id="JAPDFR010000001">
    <property type="protein sequence ID" value="KAK0392886.1"/>
    <property type="molecule type" value="Genomic_DNA"/>
</dbReference>
<protein>
    <submittedName>
        <fullName evidence="6">Uncharacterized protein</fullName>
    </submittedName>
</protein>
<proteinExistence type="inferred from homology"/>
<keyword evidence="5" id="KW-0560">Oxidoreductase</keyword>
<accession>A0AA39GSZ0</accession>
<dbReference type="PIRSF" id="PIRSF000332">
    <property type="entry name" value="FMO"/>
    <property type="match status" value="1"/>
</dbReference>
<keyword evidence="7" id="KW-1185">Reference proteome</keyword>
<evidence type="ECO:0000256" key="3">
    <source>
        <dbReference type="ARBA" id="ARBA00022827"/>
    </source>
</evidence>
<reference evidence="6" key="1">
    <citation type="submission" date="2022-10" db="EMBL/GenBank/DDBJ databases">
        <title>Determination and structural analysis of whole genome sequence of Sarocladium strictum F4-1.</title>
        <authorList>
            <person name="Hu L."/>
            <person name="Jiang Y."/>
        </authorList>
    </citation>
    <scope>NUCLEOTIDE SEQUENCE</scope>
    <source>
        <strain evidence="6">F4-1</strain>
    </source>
</reference>
<dbReference type="InterPro" id="IPR036188">
    <property type="entry name" value="FAD/NAD-bd_sf"/>
</dbReference>
<dbReference type="InterPro" id="IPR020946">
    <property type="entry name" value="Flavin_mOase-like"/>
</dbReference>
<dbReference type="InterPro" id="IPR050346">
    <property type="entry name" value="FMO-like"/>
</dbReference>
<comment type="caution">
    <text evidence="6">The sequence shown here is derived from an EMBL/GenBank/DDBJ whole genome shotgun (WGS) entry which is preliminary data.</text>
</comment>
<dbReference type="PANTHER" id="PTHR23023">
    <property type="entry name" value="DIMETHYLANILINE MONOOXYGENASE"/>
    <property type="match status" value="1"/>
</dbReference>
<evidence type="ECO:0000313" key="6">
    <source>
        <dbReference type="EMBL" id="KAK0392886.1"/>
    </source>
</evidence>
<dbReference type="PRINTS" id="PR00419">
    <property type="entry name" value="ADXRDTASE"/>
</dbReference>
<evidence type="ECO:0000256" key="5">
    <source>
        <dbReference type="ARBA" id="ARBA00023002"/>
    </source>
</evidence>
<dbReference type="GO" id="GO:0050660">
    <property type="term" value="F:flavin adenine dinucleotide binding"/>
    <property type="evidence" value="ECO:0007669"/>
    <property type="project" value="InterPro"/>
</dbReference>
<name>A0AA39GSZ0_SARSR</name>
<dbReference type="Pfam" id="PF00743">
    <property type="entry name" value="FMO-like"/>
    <property type="match status" value="2"/>
</dbReference>
<dbReference type="InterPro" id="IPR000960">
    <property type="entry name" value="Flavin_mOase"/>
</dbReference>
<evidence type="ECO:0000256" key="2">
    <source>
        <dbReference type="ARBA" id="ARBA00022630"/>
    </source>
</evidence>
<sequence length="479" mass="53629">MRGPAVKRVAVIGAGPSGAIAVDALAKEQAFDLIRVFERREGPGGCWIGDSGPSPTLTDFEGLAKRTADPPVPIPSHLPASAPKIDRPRYAESSIYPYLETNVNDLSMQFSQEPIPAERSEWSIGLYGDQTPFRHWQVMRRYIASLLERNGYEDLVSYSTTVELVEKVGAEWKVVLRKEGKERDYWWVEWFDAVVVANGHYAVPYIPAIEGLDAFEKSRPGSVLHSKDFRGRDLFKGRRVIVVGASVSAADIAFDLTKTAKSPVHAVVIGHTVNGYFGDGAFHHPNITRHPSITKVVGRTVHFADDTSVDGVDHIIFGTGYSWSLPFLPSVPVRNNRVPGLYQHVVWRDDPTLTFVGAVGAGLTFKIFEWQAVYAARILAGRGTLPSAQEMARWEEDRVAAKGDGPKFSLIFPDFEDYFETLRQLAGEPTDGKGRPLPRFRREWYRAFMDGHEKRKDMWRRLIEQARQRTAHEPGSAKL</sequence>
<dbReference type="GO" id="GO:0050661">
    <property type="term" value="F:NADP binding"/>
    <property type="evidence" value="ECO:0007669"/>
    <property type="project" value="InterPro"/>
</dbReference>
<organism evidence="6 7">
    <name type="scientific">Sarocladium strictum</name>
    <name type="common">Black bundle disease fungus</name>
    <name type="synonym">Acremonium strictum</name>
    <dbReference type="NCBI Taxonomy" id="5046"/>
    <lineage>
        <taxon>Eukaryota</taxon>
        <taxon>Fungi</taxon>
        <taxon>Dikarya</taxon>
        <taxon>Ascomycota</taxon>
        <taxon>Pezizomycotina</taxon>
        <taxon>Sordariomycetes</taxon>
        <taxon>Hypocreomycetidae</taxon>
        <taxon>Hypocreales</taxon>
        <taxon>Sarocladiaceae</taxon>
        <taxon>Sarocladium</taxon>
    </lineage>
</organism>
<dbReference type="AlphaFoldDB" id="A0AA39GSZ0"/>
<keyword evidence="3" id="KW-0274">FAD</keyword>
<dbReference type="GO" id="GO:0004499">
    <property type="term" value="F:N,N-dimethylaniline monooxygenase activity"/>
    <property type="evidence" value="ECO:0007669"/>
    <property type="project" value="InterPro"/>
</dbReference>